<keyword evidence="2 3" id="KW-0472">Membrane</keyword>
<evidence type="ECO:0000256" key="6">
    <source>
        <dbReference type="SAM" id="SignalP"/>
    </source>
</evidence>
<feature type="region of interest" description="Disordered" evidence="5">
    <location>
        <begin position="122"/>
        <end position="148"/>
    </location>
</feature>
<evidence type="ECO:0000256" key="2">
    <source>
        <dbReference type="ARBA" id="ARBA00023136"/>
    </source>
</evidence>
<dbReference type="InterPro" id="IPR036737">
    <property type="entry name" value="OmpA-like_sf"/>
</dbReference>
<dbReference type="CDD" id="cd07185">
    <property type="entry name" value="OmpA_C-like"/>
    <property type="match status" value="1"/>
</dbReference>
<evidence type="ECO:0000256" key="3">
    <source>
        <dbReference type="PROSITE-ProRule" id="PRU00473"/>
    </source>
</evidence>
<dbReference type="PANTHER" id="PTHR30329:SF20">
    <property type="entry name" value="EXPORTED PROTEIN"/>
    <property type="match status" value="1"/>
</dbReference>
<evidence type="ECO:0000256" key="5">
    <source>
        <dbReference type="SAM" id="MobiDB-lite"/>
    </source>
</evidence>
<feature type="compositionally biased region" description="Basic and acidic residues" evidence="5">
    <location>
        <begin position="122"/>
        <end position="144"/>
    </location>
</feature>
<dbReference type="InterPro" id="IPR006665">
    <property type="entry name" value="OmpA-like"/>
</dbReference>
<dbReference type="InterPro" id="IPR050330">
    <property type="entry name" value="Bact_OuterMem_StrucFunc"/>
</dbReference>
<dbReference type="AlphaFoldDB" id="A0A4R5LTD0"/>
<dbReference type="RefSeq" id="WP_133212925.1">
    <property type="nucleotide sequence ID" value="NZ_SMSE01000002.1"/>
</dbReference>
<feature type="chain" id="PRO_5020412616" evidence="6">
    <location>
        <begin position="32"/>
        <end position="327"/>
    </location>
</feature>
<gene>
    <name evidence="8" type="ORF">E2F43_12055</name>
</gene>
<dbReference type="PROSITE" id="PS51123">
    <property type="entry name" value="OMPA_2"/>
    <property type="match status" value="1"/>
</dbReference>
<protein>
    <submittedName>
        <fullName evidence="8">OmpA family protein</fullName>
    </submittedName>
</protein>
<evidence type="ECO:0000313" key="8">
    <source>
        <dbReference type="EMBL" id="TDG14199.1"/>
    </source>
</evidence>
<dbReference type="Proteomes" id="UP000295554">
    <property type="component" value="Unassembled WGS sequence"/>
</dbReference>
<feature type="domain" description="OmpA-like" evidence="7">
    <location>
        <begin position="201"/>
        <end position="318"/>
    </location>
</feature>
<reference evidence="8 9" key="1">
    <citation type="submission" date="2019-03" db="EMBL/GenBank/DDBJ databases">
        <title>Seongchinamella monodicae gen. nov., sp. nov., a novel member of the Gammaproteobacteria isolated from a tidal mudflat of beach.</title>
        <authorList>
            <person name="Yang H.G."/>
            <person name="Kang J.W."/>
            <person name="Lee S.D."/>
        </authorList>
    </citation>
    <scope>NUCLEOTIDE SEQUENCE [LARGE SCALE GENOMIC DNA]</scope>
    <source>
        <strain evidence="8 9">GH4-78</strain>
    </source>
</reference>
<accession>A0A4R5LTD0</accession>
<dbReference type="GO" id="GO:0009279">
    <property type="term" value="C:cell outer membrane"/>
    <property type="evidence" value="ECO:0007669"/>
    <property type="project" value="UniProtKB-SubCell"/>
</dbReference>
<evidence type="ECO:0000256" key="4">
    <source>
        <dbReference type="SAM" id="Coils"/>
    </source>
</evidence>
<proteinExistence type="predicted"/>
<feature type="signal peptide" evidence="6">
    <location>
        <begin position="1"/>
        <end position="31"/>
    </location>
</feature>
<dbReference type="PANTHER" id="PTHR30329">
    <property type="entry name" value="STATOR ELEMENT OF FLAGELLAR MOTOR COMPLEX"/>
    <property type="match status" value="1"/>
</dbReference>
<dbReference type="PRINTS" id="PR01023">
    <property type="entry name" value="NAFLGMOTY"/>
</dbReference>
<evidence type="ECO:0000256" key="1">
    <source>
        <dbReference type="ARBA" id="ARBA00004442"/>
    </source>
</evidence>
<dbReference type="InterPro" id="IPR006664">
    <property type="entry name" value="OMP_bac"/>
</dbReference>
<dbReference type="Gene3D" id="3.30.1330.60">
    <property type="entry name" value="OmpA-like domain"/>
    <property type="match status" value="1"/>
</dbReference>
<dbReference type="Pfam" id="PF00691">
    <property type="entry name" value="OmpA"/>
    <property type="match status" value="1"/>
</dbReference>
<dbReference type="PRINTS" id="PR01021">
    <property type="entry name" value="OMPADOMAIN"/>
</dbReference>
<comment type="caution">
    <text evidence="8">The sequence shown here is derived from an EMBL/GenBank/DDBJ whole genome shotgun (WGS) entry which is preliminary data.</text>
</comment>
<name>A0A4R5LTD0_9GAMM</name>
<keyword evidence="9" id="KW-1185">Reference proteome</keyword>
<dbReference type="PROSITE" id="PS51257">
    <property type="entry name" value="PROKAR_LIPOPROTEIN"/>
    <property type="match status" value="1"/>
</dbReference>
<evidence type="ECO:0000259" key="7">
    <source>
        <dbReference type="PROSITE" id="PS51123"/>
    </source>
</evidence>
<keyword evidence="4" id="KW-0175">Coiled coil</keyword>
<comment type="subcellular location">
    <subcellularLocation>
        <location evidence="1">Cell outer membrane</location>
    </subcellularLocation>
</comment>
<evidence type="ECO:0000313" key="9">
    <source>
        <dbReference type="Proteomes" id="UP000295554"/>
    </source>
</evidence>
<dbReference type="EMBL" id="SMSE01000002">
    <property type="protein sequence ID" value="TDG14199.1"/>
    <property type="molecule type" value="Genomic_DNA"/>
</dbReference>
<feature type="coiled-coil region" evidence="4">
    <location>
        <begin position="172"/>
        <end position="199"/>
    </location>
</feature>
<dbReference type="SUPFAM" id="SSF103088">
    <property type="entry name" value="OmpA-like"/>
    <property type="match status" value="1"/>
</dbReference>
<dbReference type="OrthoDB" id="9782229at2"/>
<sequence>MNTSIFRHARVVGILAFTVATSFLVASCATAPQSPSGYAEVRSKLSALQSNADLANKVPAEIREAEGAVLAAEAPVGKDVALGEHRVYMADYLVEIARAKAETRYAEDQRVELSQARDDARLDARTREADKAHRETATAERAVDAARASATSDAAEAAMAAEAARASAASNAAESARNADEAARNAKELQRQIDVLQAEATDRGLVLTLGDVLFATGRSDLSSGGNKSLDKLIVFLNEYPDRNVDIEGHTDDVGSLDMNQTLSQHRADSVKSYLTQNGIRSTRLAATGLGETQPIAENSSNTGRQKNRRVEIIIKNPPSVIPVASTN</sequence>
<organism evidence="8 9">
    <name type="scientific">Seongchinamella unica</name>
    <dbReference type="NCBI Taxonomy" id="2547392"/>
    <lineage>
        <taxon>Bacteria</taxon>
        <taxon>Pseudomonadati</taxon>
        <taxon>Pseudomonadota</taxon>
        <taxon>Gammaproteobacteria</taxon>
        <taxon>Cellvibrionales</taxon>
        <taxon>Halieaceae</taxon>
        <taxon>Seongchinamella</taxon>
    </lineage>
</organism>
<keyword evidence="6" id="KW-0732">Signal</keyword>